<comment type="similarity">
    <text evidence="3 4">Belongs to the TRAFAC class myosin-kinesin ATPase superfamily. Kinesin family.</text>
</comment>
<keyword evidence="3 4" id="KW-0505">Motor protein</keyword>
<dbReference type="InterPro" id="IPR001752">
    <property type="entry name" value="Kinesin_motor_dom"/>
</dbReference>
<dbReference type="PANTHER" id="PTHR24115">
    <property type="entry name" value="KINESIN-RELATED"/>
    <property type="match status" value="1"/>
</dbReference>
<evidence type="ECO:0000256" key="2">
    <source>
        <dbReference type="ARBA" id="ARBA00022840"/>
    </source>
</evidence>
<comment type="caution">
    <text evidence="7">The sequence shown here is derived from an EMBL/GenBank/DDBJ whole genome shotgun (WGS) entry which is preliminary data.</text>
</comment>
<dbReference type="GO" id="GO:0005524">
    <property type="term" value="F:ATP binding"/>
    <property type="evidence" value="ECO:0007669"/>
    <property type="project" value="UniProtKB-UniRule"/>
</dbReference>
<feature type="binding site" evidence="3">
    <location>
        <begin position="92"/>
        <end position="99"/>
    </location>
    <ligand>
        <name>ATP</name>
        <dbReference type="ChEBI" id="CHEBI:30616"/>
    </ligand>
</feature>
<evidence type="ECO:0000256" key="4">
    <source>
        <dbReference type="RuleBase" id="RU000394"/>
    </source>
</evidence>
<proteinExistence type="inferred from homology"/>
<evidence type="ECO:0000256" key="1">
    <source>
        <dbReference type="ARBA" id="ARBA00022741"/>
    </source>
</evidence>
<evidence type="ECO:0000313" key="8">
    <source>
        <dbReference type="Proteomes" id="UP000241890"/>
    </source>
</evidence>
<dbReference type="InterPro" id="IPR027417">
    <property type="entry name" value="P-loop_NTPase"/>
</dbReference>
<evidence type="ECO:0000259" key="6">
    <source>
        <dbReference type="PROSITE" id="PS50067"/>
    </source>
</evidence>
<dbReference type="AlphaFoldDB" id="A0A2R5GGQ2"/>
<keyword evidence="2 3" id="KW-0067">ATP-binding</keyword>
<feature type="compositionally biased region" description="Basic residues" evidence="5">
    <location>
        <begin position="154"/>
        <end position="164"/>
    </location>
</feature>
<evidence type="ECO:0000313" key="7">
    <source>
        <dbReference type="EMBL" id="GBG28938.1"/>
    </source>
</evidence>
<gene>
    <name evidence="7" type="ORF">FCC1311_051592</name>
</gene>
<dbReference type="PROSITE" id="PS50067">
    <property type="entry name" value="KINESIN_MOTOR_2"/>
    <property type="match status" value="1"/>
</dbReference>
<accession>A0A2R5GGQ2</accession>
<sequence length="345" mass="37701">MTLRGNMRVFCRLRPGTGADAFNAQTGTVGDLRVRAPASKTVDGRDEAAKVLHFKFDYVFPDDARQCDVFDEVQGLVQSALDGHNVCIFAYGQTGSGKTHTMSNHTGADPGIIPRALELILREHSQKPRLSLLEIYNEELRDLLAPVSADSQGKRSRNAGKRKAASSAAAPKLRIRIDPKRGKPQLQGLSEVAISSAAHARDLLQRAEDSRMVARTNANERSSRSHVVLTLALDHADSNTTSSIHLVDLAGSERIAHAGSDRSAKQLKEQCSINTSLVALKNALRALATQQTHIPFRDSKLTYLLQDALESQTCKTLMLCNLSQDSENIPESLNTLRFASQVLQN</sequence>
<keyword evidence="4" id="KW-0493">Microtubule</keyword>
<protein>
    <recommendedName>
        <fullName evidence="4">Kinesin-like protein</fullName>
    </recommendedName>
</protein>
<dbReference type="InParanoid" id="A0A2R5GGQ2"/>
<dbReference type="InterPro" id="IPR019821">
    <property type="entry name" value="Kinesin_motor_CS"/>
</dbReference>
<dbReference type="Proteomes" id="UP000241890">
    <property type="component" value="Unassembled WGS sequence"/>
</dbReference>
<dbReference type="InterPro" id="IPR036961">
    <property type="entry name" value="Kinesin_motor_dom_sf"/>
</dbReference>
<dbReference type="EMBL" id="BEYU01000050">
    <property type="protein sequence ID" value="GBG28938.1"/>
    <property type="molecule type" value="Genomic_DNA"/>
</dbReference>
<dbReference type="GO" id="GO:0005874">
    <property type="term" value="C:microtubule"/>
    <property type="evidence" value="ECO:0007669"/>
    <property type="project" value="UniProtKB-KW"/>
</dbReference>
<dbReference type="GO" id="GO:0003777">
    <property type="term" value="F:microtubule motor activity"/>
    <property type="evidence" value="ECO:0007669"/>
    <property type="project" value="InterPro"/>
</dbReference>
<keyword evidence="8" id="KW-1185">Reference proteome</keyword>
<reference evidence="7 8" key="1">
    <citation type="submission" date="2017-12" db="EMBL/GenBank/DDBJ databases">
        <title>Sequencing, de novo assembly and annotation of complete genome of a new Thraustochytrid species, strain FCC1311.</title>
        <authorList>
            <person name="Sedici K."/>
            <person name="Godart F."/>
            <person name="Aiese Cigliano R."/>
            <person name="Sanseverino W."/>
            <person name="Barakat M."/>
            <person name="Ortet P."/>
            <person name="Marechal E."/>
            <person name="Cagnac O."/>
            <person name="Amato A."/>
        </authorList>
    </citation>
    <scope>NUCLEOTIDE SEQUENCE [LARGE SCALE GENOMIC DNA]</scope>
</reference>
<dbReference type="GO" id="GO:0005871">
    <property type="term" value="C:kinesin complex"/>
    <property type="evidence" value="ECO:0007669"/>
    <property type="project" value="TreeGrafter"/>
</dbReference>
<dbReference type="OrthoDB" id="3176171at2759"/>
<dbReference type="PANTHER" id="PTHR24115:SF578">
    <property type="entry name" value="KINESIN-LIKE PROTEIN KIFC1"/>
    <property type="match status" value="1"/>
</dbReference>
<dbReference type="InterPro" id="IPR027640">
    <property type="entry name" value="Kinesin-like_fam"/>
</dbReference>
<keyword evidence="1 3" id="KW-0547">Nucleotide-binding</keyword>
<evidence type="ECO:0000256" key="5">
    <source>
        <dbReference type="SAM" id="MobiDB-lite"/>
    </source>
</evidence>
<name>A0A2R5GGQ2_9STRA</name>
<dbReference type="GO" id="GO:0016887">
    <property type="term" value="F:ATP hydrolysis activity"/>
    <property type="evidence" value="ECO:0007669"/>
    <property type="project" value="TreeGrafter"/>
</dbReference>
<dbReference type="Gene3D" id="3.40.850.10">
    <property type="entry name" value="Kinesin motor domain"/>
    <property type="match status" value="1"/>
</dbReference>
<dbReference type="SUPFAM" id="SSF52540">
    <property type="entry name" value="P-loop containing nucleoside triphosphate hydrolases"/>
    <property type="match status" value="1"/>
</dbReference>
<dbReference type="PRINTS" id="PR00380">
    <property type="entry name" value="KINESINHEAVY"/>
</dbReference>
<feature type="domain" description="Kinesin motor" evidence="6">
    <location>
        <begin position="6"/>
        <end position="345"/>
    </location>
</feature>
<organism evidence="7 8">
    <name type="scientific">Hondaea fermentalgiana</name>
    <dbReference type="NCBI Taxonomy" id="2315210"/>
    <lineage>
        <taxon>Eukaryota</taxon>
        <taxon>Sar</taxon>
        <taxon>Stramenopiles</taxon>
        <taxon>Bigyra</taxon>
        <taxon>Labyrinthulomycetes</taxon>
        <taxon>Thraustochytrida</taxon>
        <taxon>Thraustochytriidae</taxon>
        <taxon>Hondaea</taxon>
    </lineage>
</organism>
<dbReference type="PROSITE" id="PS00411">
    <property type="entry name" value="KINESIN_MOTOR_1"/>
    <property type="match status" value="1"/>
</dbReference>
<dbReference type="SMART" id="SM00129">
    <property type="entry name" value="KISc"/>
    <property type="match status" value="1"/>
</dbReference>
<dbReference type="GO" id="GO:0007018">
    <property type="term" value="P:microtubule-based movement"/>
    <property type="evidence" value="ECO:0007669"/>
    <property type="project" value="InterPro"/>
</dbReference>
<evidence type="ECO:0000256" key="3">
    <source>
        <dbReference type="PROSITE-ProRule" id="PRU00283"/>
    </source>
</evidence>
<dbReference type="Pfam" id="PF00225">
    <property type="entry name" value="Kinesin"/>
    <property type="match status" value="1"/>
</dbReference>
<feature type="region of interest" description="Disordered" evidence="5">
    <location>
        <begin position="148"/>
        <end position="182"/>
    </location>
</feature>
<dbReference type="GO" id="GO:0008017">
    <property type="term" value="F:microtubule binding"/>
    <property type="evidence" value="ECO:0007669"/>
    <property type="project" value="InterPro"/>
</dbReference>